<reference evidence="2 3" key="1">
    <citation type="submission" date="2016-07" db="EMBL/GenBank/DDBJ databases">
        <title>Pervasive Adenine N6-methylation of Active Genes in Fungi.</title>
        <authorList>
            <consortium name="DOE Joint Genome Institute"/>
            <person name="Mondo S.J."/>
            <person name="Dannebaum R.O."/>
            <person name="Kuo R.C."/>
            <person name="Labutti K."/>
            <person name="Haridas S."/>
            <person name="Kuo A."/>
            <person name="Salamov A."/>
            <person name="Ahrendt S.R."/>
            <person name="Lipzen A."/>
            <person name="Sullivan W."/>
            <person name="Andreopoulos W.B."/>
            <person name="Clum A."/>
            <person name="Lindquist E."/>
            <person name="Daum C."/>
            <person name="Ramamoorthy G.K."/>
            <person name="Gryganskyi A."/>
            <person name="Culley D."/>
            <person name="Magnuson J.K."/>
            <person name="James T.Y."/>
            <person name="O'Malley M.A."/>
            <person name="Stajich J.E."/>
            <person name="Spatafora J.W."/>
            <person name="Visel A."/>
            <person name="Grigoriev I.V."/>
        </authorList>
    </citation>
    <scope>NUCLEOTIDE SEQUENCE [LARGE SCALE GENOMIC DNA]</scope>
    <source>
        <strain evidence="2 3">PL171</strain>
    </source>
</reference>
<feature type="domain" description="VWFD" evidence="1">
    <location>
        <begin position="1"/>
        <end position="72"/>
    </location>
</feature>
<sequence length="371" mass="39647">MGTYLRGRTSGLCGTFDGNGANDFTGGNGHVYNAHQLIRESNADPANQAATFRHTGLNAFGESWRVPAADNIFAGVRTANRLPLDVAVNQCLRPAASSVKCTWADPEPCLDAWQSSWAFVQQGTRLRRAVIPGAATNSTCGSSSAVVPDPIVVAAVPPGFQAQVQIPKFDGKAPEAPKGEAKPVAPPSQEEIDVFARECSTKIGDIRGCMQDRNKFVDNCQVDINQLMHPQAAWELHRLAYTEACKEELLSLAQEPDETVAAAARELAREQSLGNAPCDANCKQCTDRGCTECKQPTLYEIKNGRCELKSGDTPVANSGAFEPLPAARILSRNEVAPQASEDQIRQVGDNPAVNPLAIVQQALGSGPIKLT</sequence>
<evidence type="ECO:0000313" key="2">
    <source>
        <dbReference type="EMBL" id="ORZ38997.1"/>
    </source>
</evidence>
<dbReference type="InterPro" id="IPR001846">
    <property type="entry name" value="VWF_type-D"/>
</dbReference>
<protein>
    <recommendedName>
        <fullName evidence="1">VWFD domain-containing protein</fullName>
    </recommendedName>
</protein>
<dbReference type="Proteomes" id="UP000193411">
    <property type="component" value="Unassembled WGS sequence"/>
</dbReference>
<dbReference type="PROSITE" id="PS51233">
    <property type="entry name" value="VWFD"/>
    <property type="match status" value="1"/>
</dbReference>
<evidence type="ECO:0000259" key="1">
    <source>
        <dbReference type="PROSITE" id="PS51233"/>
    </source>
</evidence>
<comment type="caution">
    <text evidence="2">The sequence shown here is derived from an EMBL/GenBank/DDBJ whole genome shotgun (WGS) entry which is preliminary data.</text>
</comment>
<keyword evidence="3" id="KW-1185">Reference proteome</keyword>
<gene>
    <name evidence="2" type="ORF">BCR44DRAFT_1285349</name>
</gene>
<organism evidence="2 3">
    <name type="scientific">Catenaria anguillulae PL171</name>
    <dbReference type="NCBI Taxonomy" id="765915"/>
    <lineage>
        <taxon>Eukaryota</taxon>
        <taxon>Fungi</taxon>
        <taxon>Fungi incertae sedis</taxon>
        <taxon>Blastocladiomycota</taxon>
        <taxon>Blastocladiomycetes</taxon>
        <taxon>Blastocladiales</taxon>
        <taxon>Catenariaceae</taxon>
        <taxon>Catenaria</taxon>
    </lineage>
</organism>
<evidence type="ECO:0000313" key="3">
    <source>
        <dbReference type="Proteomes" id="UP000193411"/>
    </source>
</evidence>
<accession>A0A1Y2HWL6</accession>
<name>A0A1Y2HWL6_9FUNG</name>
<dbReference type="AlphaFoldDB" id="A0A1Y2HWL6"/>
<proteinExistence type="predicted"/>
<dbReference type="EMBL" id="MCFL01000007">
    <property type="protein sequence ID" value="ORZ38997.1"/>
    <property type="molecule type" value="Genomic_DNA"/>
</dbReference>